<keyword evidence="1" id="KW-0418">Kinase</keyword>
<dbReference type="PATRIC" id="fig|199198.4.peg.3632"/>
<evidence type="ECO:0000313" key="1">
    <source>
        <dbReference type="EMBL" id="KPW12124.1"/>
    </source>
</evidence>
<organism evidence="1 2">
    <name type="scientific">Pseudomonas syringae pv. aceris</name>
    <dbReference type="NCBI Taxonomy" id="199198"/>
    <lineage>
        <taxon>Bacteria</taxon>
        <taxon>Pseudomonadati</taxon>
        <taxon>Pseudomonadota</taxon>
        <taxon>Gammaproteobacteria</taxon>
        <taxon>Pseudomonadales</taxon>
        <taxon>Pseudomonadaceae</taxon>
        <taxon>Pseudomonas</taxon>
        <taxon>Pseudomonas syringae</taxon>
    </lineage>
</organism>
<dbReference type="InterPro" id="IPR048444">
    <property type="entry name" value="DNMK"/>
</dbReference>
<dbReference type="Proteomes" id="UP000050297">
    <property type="component" value="Unassembled WGS sequence"/>
</dbReference>
<evidence type="ECO:0000313" key="2">
    <source>
        <dbReference type="Proteomes" id="UP000050297"/>
    </source>
</evidence>
<dbReference type="EMBL" id="LJPM01000514">
    <property type="protein sequence ID" value="KPW12124.1"/>
    <property type="molecule type" value="Genomic_DNA"/>
</dbReference>
<dbReference type="AlphaFoldDB" id="A0A0L8IPM9"/>
<keyword evidence="1" id="KW-0808">Transferase</keyword>
<dbReference type="SUPFAM" id="SSF52540">
    <property type="entry name" value="P-loop containing nucleoside triphosphate hydrolases"/>
    <property type="match status" value="1"/>
</dbReference>
<reference evidence="1 2" key="1">
    <citation type="submission" date="2015-09" db="EMBL/GenBank/DDBJ databases">
        <title>Genome announcement of multiple Pseudomonas syringae strains.</title>
        <authorList>
            <person name="Thakur S."/>
            <person name="Wang P.W."/>
            <person name="Gong Y."/>
            <person name="Weir B.S."/>
            <person name="Guttman D.S."/>
        </authorList>
    </citation>
    <scope>NUCLEOTIDE SEQUENCE [LARGE SCALE GENOMIC DNA]</scope>
    <source>
        <strain evidence="1 2">ICMP2802</strain>
    </source>
</reference>
<accession>A0A0L8IPM9</accession>
<name>A0A0L8IPM9_PSESX</name>
<protein>
    <submittedName>
        <fullName evidence="1">Deoxynucleotide monophosphate kinase</fullName>
    </submittedName>
</protein>
<dbReference type="InterPro" id="IPR027417">
    <property type="entry name" value="P-loop_NTPase"/>
</dbReference>
<dbReference type="GO" id="GO:0016301">
    <property type="term" value="F:kinase activity"/>
    <property type="evidence" value="ECO:0007669"/>
    <property type="project" value="UniProtKB-KW"/>
</dbReference>
<dbReference type="Gene3D" id="3.40.50.300">
    <property type="entry name" value="P-loop containing nucleotide triphosphate hydrolases"/>
    <property type="match status" value="1"/>
</dbReference>
<gene>
    <name evidence="1" type="ORF">ALO91_01533</name>
</gene>
<sequence>MKQILIGLTGPARSGKTTAASHLAHDHGFECYAFADPLRDGIMAIFNLSPEDFEGDKKEQPIDWLGRSPRQLMQLLGTEWGRHMISANLWVDLAEQNLDCLSAVFDGVPGFVVSDVRFENEADFIRKRGGTVIHLYRPDAAEVNPHISEAGVSVHPDDLVLTNDSGLQELYGALDELYRAIRSRGLLAVA</sequence>
<dbReference type="Pfam" id="PF21448">
    <property type="entry name" value="DNMK"/>
    <property type="match status" value="1"/>
</dbReference>
<proteinExistence type="predicted"/>
<dbReference type="RefSeq" id="WP_004407067.1">
    <property type="nucleotide sequence ID" value="NZ_LGAR01000117.1"/>
</dbReference>
<comment type="caution">
    <text evidence="1">The sequence shown here is derived from an EMBL/GenBank/DDBJ whole genome shotgun (WGS) entry which is preliminary data.</text>
</comment>